<gene>
    <name evidence="3" type="ORF">ACH5RR_010970</name>
</gene>
<reference evidence="3 4" key="1">
    <citation type="submission" date="2024-11" db="EMBL/GenBank/DDBJ databases">
        <title>A near-complete genome assembly of Cinchona calisaya.</title>
        <authorList>
            <person name="Lian D.C."/>
            <person name="Zhao X.W."/>
            <person name="Wei L."/>
        </authorList>
    </citation>
    <scope>NUCLEOTIDE SEQUENCE [LARGE SCALE GENOMIC DNA]</scope>
    <source>
        <tissue evidence="3">Nenye</tissue>
    </source>
</reference>
<dbReference type="AlphaFoldDB" id="A0ABD3A3N2"/>
<keyword evidence="4" id="KW-1185">Reference proteome</keyword>
<dbReference type="PANTHER" id="PTHR10353:SF154">
    <property type="entry name" value="BETA-GLUCOSIDASE 9-RELATED"/>
    <property type="match status" value="1"/>
</dbReference>
<evidence type="ECO:0008006" key="5">
    <source>
        <dbReference type="Google" id="ProtNLM"/>
    </source>
</evidence>
<dbReference type="GO" id="GO:0009821">
    <property type="term" value="P:alkaloid biosynthetic process"/>
    <property type="evidence" value="ECO:0007669"/>
    <property type="project" value="UniProtKB-ARBA"/>
</dbReference>
<proteinExistence type="inferred from homology"/>
<dbReference type="EMBL" id="JBJUIK010000005">
    <property type="protein sequence ID" value="KAL3526314.1"/>
    <property type="molecule type" value="Genomic_DNA"/>
</dbReference>
<comment type="similarity">
    <text evidence="1 2">Belongs to the glycosyl hydrolase 1 family.</text>
</comment>
<dbReference type="Pfam" id="PF00232">
    <property type="entry name" value="Glyco_hydro_1"/>
    <property type="match status" value="1"/>
</dbReference>
<dbReference type="SUPFAM" id="SSF51445">
    <property type="entry name" value="(Trans)glycosidases"/>
    <property type="match status" value="1"/>
</dbReference>
<comment type="caution">
    <text evidence="3">The sequence shown here is derived from an EMBL/GenBank/DDBJ whole genome shotgun (WGS) entry which is preliminary data.</text>
</comment>
<protein>
    <recommendedName>
        <fullName evidence="5">Beta-glucosidase</fullName>
    </recommendedName>
</protein>
<evidence type="ECO:0000256" key="2">
    <source>
        <dbReference type="RuleBase" id="RU003690"/>
    </source>
</evidence>
<evidence type="ECO:0000313" key="4">
    <source>
        <dbReference type="Proteomes" id="UP001630127"/>
    </source>
</evidence>
<dbReference type="Gene3D" id="3.20.20.80">
    <property type="entry name" value="Glycosidases"/>
    <property type="match status" value="2"/>
</dbReference>
<evidence type="ECO:0000313" key="3">
    <source>
        <dbReference type="EMBL" id="KAL3526314.1"/>
    </source>
</evidence>
<dbReference type="InterPro" id="IPR001360">
    <property type="entry name" value="Glyco_hydro_1"/>
</dbReference>
<dbReference type="PANTHER" id="PTHR10353">
    <property type="entry name" value="GLYCOSYL HYDROLASE"/>
    <property type="match status" value="1"/>
</dbReference>
<dbReference type="Proteomes" id="UP001630127">
    <property type="component" value="Unassembled WGS sequence"/>
</dbReference>
<organism evidence="3 4">
    <name type="scientific">Cinchona calisaya</name>
    <dbReference type="NCBI Taxonomy" id="153742"/>
    <lineage>
        <taxon>Eukaryota</taxon>
        <taxon>Viridiplantae</taxon>
        <taxon>Streptophyta</taxon>
        <taxon>Embryophyta</taxon>
        <taxon>Tracheophyta</taxon>
        <taxon>Spermatophyta</taxon>
        <taxon>Magnoliopsida</taxon>
        <taxon>eudicotyledons</taxon>
        <taxon>Gunneridae</taxon>
        <taxon>Pentapetalae</taxon>
        <taxon>asterids</taxon>
        <taxon>lamiids</taxon>
        <taxon>Gentianales</taxon>
        <taxon>Rubiaceae</taxon>
        <taxon>Cinchonoideae</taxon>
        <taxon>Cinchoneae</taxon>
        <taxon>Cinchona</taxon>
    </lineage>
</organism>
<sequence>MKFVSPLSNASVNPPSSIHLSSLDKEQRIFKTNVEVSSRRTWTPRTKSNSLHVRCLKGVAFPDPQLINKLVNGGVPPIPIIPIPQVVTRKDFPVDFKFGCSTSALQTEGSGTEGGRGPSTWDSFIGADNKAVDSYNRYKEDVALLKKMRADTYRFSISWSRLLPDGTISGGINQEGIQFYKNLIDELTSNGITPLVTLFHFDLPSALQSKYNGFLDSQIVDDLYADLCFKTYAEKVKYWITINEPQVFGQYGYFMERKMENKLAYPFTAVHNIILTHATAAKHYQQNYQATAMQDDARIQHITSHLAEVAKAIKLGANVKVYCMWALMDCLEMGSGYNARYGLGYTDYSTLNRYPKKSAQWLKNFVTST</sequence>
<accession>A0ABD3A3N2</accession>
<dbReference type="PRINTS" id="PR00131">
    <property type="entry name" value="GLHYDRLASE1"/>
</dbReference>
<evidence type="ECO:0000256" key="1">
    <source>
        <dbReference type="ARBA" id="ARBA00010838"/>
    </source>
</evidence>
<name>A0ABD3A3N2_9GENT</name>
<dbReference type="InterPro" id="IPR017853">
    <property type="entry name" value="GH"/>
</dbReference>